<dbReference type="InterPro" id="IPR046806">
    <property type="entry name" value="MrpA_C/MbhE"/>
</dbReference>
<evidence type="ECO:0000313" key="18">
    <source>
        <dbReference type="Proteomes" id="UP001317322"/>
    </source>
</evidence>
<reference evidence="17 18" key="1">
    <citation type="submission" date="2022-07" db="EMBL/GenBank/DDBJ databases">
        <title>Novel species in genus cellulomonas.</title>
        <authorList>
            <person name="Ye L."/>
        </authorList>
    </citation>
    <scope>NUCLEOTIDE SEQUENCE [LARGE SCALE GENOMIC DNA]</scope>
    <source>
        <strain evidence="18">zg-Y908</strain>
    </source>
</reference>
<evidence type="ECO:0000256" key="5">
    <source>
        <dbReference type="ARBA" id="ARBA00022692"/>
    </source>
</evidence>
<dbReference type="PRINTS" id="PR01434">
    <property type="entry name" value="NADHDHGNASE5"/>
</dbReference>
<dbReference type="Pfam" id="PF13244">
    <property type="entry name" value="MbhD"/>
    <property type="match status" value="1"/>
</dbReference>
<dbReference type="RefSeq" id="WP_227564652.1">
    <property type="nucleotide sequence ID" value="NZ_CP101989.1"/>
</dbReference>
<keyword evidence="8 11" id="KW-0472">Membrane</keyword>
<dbReference type="PANTHER" id="PTHR43373">
    <property type="entry name" value="NA(+)/H(+) ANTIPORTER SUBUNIT"/>
    <property type="match status" value="1"/>
</dbReference>
<proteinExistence type="predicted"/>
<dbReference type="Pfam" id="PF00361">
    <property type="entry name" value="Proton_antipo_M"/>
    <property type="match status" value="1"/>
</dbReference>
<feature type="transmembrane region" description="Helical" evidence="11">
    <location>
        <begin position="402"/>
        <end position="423"/>
    </location>
</feature>
<evidence type="ECO:0000259" key="13">
    <source>
        <dbReference type="Pfam" id="PF00662"/>
    </source>
</evidence>
<dbReference type="NCBIfam" id="NF009284">
    <property type="entry name" value="PRK12644.1"/>
    <property type="match status" value="1"/>
</dbReference>
<keyword evidence="7" id="KW-0406">Ion transport</keyword>
<feature type="transmembrane region" description="Helical" evidence="11">
    <location>
        <begin position="472"/>
        <end position="494"/>
    </location>
</feature>
<evidence type="ECO:0000259" key="14">
    <source>
        <dbReference type="Pfam" id="PF04039"/>
    </source>
</evidence>
<feature type="transmembrane region" description="Helical" evidence="11">
    <location>
        <begin position="514"/>
        <end position="540"/>
    </location>
</feature>
<keyword evidence="6 11" id="KW-1133">Transmembrane helix</keyword>
<feature type="transmembrane region" description="Helical" evidence="11">
    <location>
        <begin position="668"/>
        <end position="686"/>
    </location>
</feature>
<feature type="transmembrane region" description="Helical" evidence="11">
    <location>
        <begin position="766"/>
        <end position="784"/>
    </location>
</feature>
<dbReference type="InterPro" id="IPR001750">
    <property type="entry name" value="ND/Mrp_TM"/>
</dbReference>
<feature type="transmembrane region" description="Helical" evidence="11">
    <location>
        <begin position="105"/>
        <end position="123"/>
    </location>
</feature>
<name>A0ABY5K5N3_9CELL</name>
<feature type="transmembrane region" description="Helical" evidence="11">
    <location>
        <begin position="362"/>
        <end position="382"/>
    </location>
</feature>
<feature type="transmembrane region" description="Helical" evidence="11">
    <location>
        <begin position="898"/>
        <end position="917"/>
    </location>
</feature>
<evidence type="ECO:0000256" key="10">
    <source>
        <dbReference type="SAM" id="MobiDB-lite"/>
    </source>
</evidence>
<dbReference type="InterPro" id="IPR025383">
    <property type="entry name" value="MrpA_C/MbhD"/>
</dbReference>
<feature type="transmembrane region" description="Helical" evidence="11">
    <location>
        <begin position="644"/>
        <end position="662"/>
    </location>
</feature>
<keyword evidence="5 9" id="KW-0812">Transmembrane</keyword>
<feature type="domain" description="MrpA C-terminal/MbhE" evidence="16">
    <location>
        <begin position="703"/>
        <end position="780"/>
    </location>
</feature>
<feature type="transmembrane region" description="Helical" evidence="11">
    <location>
        <begin position="618"/>
        <end position="637"/>
    </location>
</feature>
<feature type="domain" description="NADH:quinone oxidoreductase/Mrp antiporter transmembrane" evidence="12">
    <location>
        <begin position="125"/>
        <end position="417"/>
    </location>
</feature>
<organism evidence="17 18">
    <name type="scientific">Cellulomonas wangsupingiae</name>
    <dbReference type="NCBI Taxonomy" id="2968085"/>
    <lineage>
        <taxon>Bacteria</taxon>
        <taxon>Bacillati</taxon>
        <taxon>Actinomycetota</taxon>
        <taxon>Actinomycetes</taxon>
        <taxon>Micrococcales</taxon>
        <taxon>Cellulomonadaceae</taxon>
        <taxon>Cellulomonas</taxon>
    </lineage>
</organism>
<evidence type="ECO:0000256" key="1">
    <source>
        <dbReference type="ARBA" id="ARBA00004651"/>
    </source>
</evidence>
<evidence type="ECO:0000259" key="12">
    <source>
        <dbReference type="Pfam" id="PF00361"/>
    </source>
</evidence>
<feature type="transmembrane region" description="Helical" evidence="11">
    <location>
        <begin position="974"/>
        <end position="996"/>
    </location>
</feature>
<dbReference type="InterPro" id="IPR050616">
    <property type="entry name" value="CPA3_Na-H_Antiporter_A"/>
</dbReference>
<sequence>MLLLLTVHLAAALVAPVLFRWWGRRAFWALALPPASAAAWALSWTGEVQAGRGPAQSVEWIPALGLELSFRLDTLSWLMTLVVGGVGALVLVYCAAYFSPTASGLGRFGGVFTAFAGSMLGLVTADDMLLMFVFWELTTVTSYLLIGHYADRKASRRAAMQAIIVTTAGGLAMLVGVVILGHAAGSYSMSALMADPPAASGVVVAAVVCLLAGAATKSALIPFHFWLPAAMAAPTPVSAYLHAAAMVKAGVYLVARFAPAYADLPVWRWTIVVLGCGTLVLGGYRALRQHDLKLILAFGTVSQLGLIILLVGLGTQATALAGLAMLGAHAMFKAALFLVVGTVDVACGTRDLRRLSGVGRRLPWTAAAGGLAVASMIGLPPFAGYVAKEAGLEGVAHLEDGAVGWIVLAAVVVGSALTVAYGLRLWWGAFATKGALVPQSKTQDSEGVATTTSLAAGGDESVEPAPVTRPSFLLTAPALVLSFLGLAVAVLPQLGEHLLSPYAATYPTGEPGHLLLWGGFGLVLWLTVGILGVGGLLFLARDKVERWQARAPHVFEADLTYRRFMRKLDDLAADVTAVTQRGSLPLYLGMILVAWVAAVGGALLTGTSLPREVRPWDYAAQTVFAAVTIVASILVARARRRLKAVILAGISGYAIAGMFLLYGAPDLAVTQVLVETVTLVVFVLVLRRLPPYFSDRPLATSRWVRLAVALAVGLVVAGVALVAPSARVHAPVSADFATEAYEFGGGKNIVNVTLVDIRAWDTMGEISVLLVAATGVASLVFLSARGGRIFREREAPADRAVWGGSPDPMARLRRPQVDAGATDGDEPDVPTDGRRPAPVTPAGGTARPGSRAREWLRAGRTVAPQRRSVIFEVVVRLLFHTMIVYSAFLLFSGHNQPGGGFAAGLVTGIALAVRYLAGGRYELGEAAPVQPGVLLGTGLFLSAGAGMAALLVGGNVLESWILEFQLPIWGDVKLVTSLFFDVGVYLVVVGLVLDILRSLGAEIDRRAESGEDDVPDSAVSGDDTAVLARGMSSTGHAPGGPRDEGVAP</sequence>
<feature type="transmembrane region" description="Helical" evidence="11">
    <location>
        <begin position="294"/>
        <end position="313"/>
    </location>
</feature>
<feature type="transmembrane region" description="Helical" evidence="11">
    <location>
        <begin position="266"/>
        <end position="287"/>
    </location>
</feature>
<feature type="transmembrane region" description="Helical" evidence="11">
    <location>
        <begin position="75"/>
        <end position="98"/>
    </location>
</feature>
<evidence type="ECO:0000256" key="7">
    <source>
        <dbReference type="ARBA" id="ARBA00023065"/>
    </source>
</evidence>
<feature type="domain" description="Na+/H+ antiporter MnhB subunit-related protein" evidence="14">
    <location>
        <begin position="870"/>
        <end position="993"/>
    </location>
</feature>
<dbReference type="Pfam" id="PF00662">
    <property type="entry name" value="Proton_antipo_N"/>
    <property type="match status" value="1"/>
</dbReference>
<evidence type="ECO:0000256" key="3">
    <source>
        <dbReference type="ARBA" id="ARBA00022449"/>
    </source>
</evidence>
<accession>A0ABY5K5N3</accession>
<feature type="region of interest" description="Disordered" evidence="10">
    <location>
        <begin position="1029"/>
        <end position="1048"/>
    </location>
</feature>
<dbReference type="InterPro" id="IPR001516">
    <property type="entry name" value="Proton_antipo_N"/>
</dbReference>
<evidence type="ECO:0000256" key="8">
    <source>
        <dbReference type="ARBA" id="ARBA00023136"/>
    </source>
</evidence>
<feature type="transmembrane region" description="Helical" evidence="11">
    <location>
        <begin position="706"/>
        <end position="726"/>
    </location>
</feature>
<evidence type="ECO:0000256" key="2">
    <source>
        <dbReference type="ARBA" id="ARBA00022448"/>
    </source>
</evidence>
<dbReference type="Gene3D" id="1.20.120.1200">
    <property type="entry name" value="NADH-ubiquinone/plastoquinone oxidoreductase chain 6, subunit NuoJ"/>
    <property type="match status" value="1"/>
</dbReference>
<dbReference type="Pfam" id="PF20501">
    <property type="entry name" value="MbhE"/>
    <property type="match status" value="1"/>
</dbReference>
<keyword evidence="4" id="KW-1003">Cell membrane</keyword>
<keyword evidence="18" id="KW-1185">Reference proteome</keyword>
<dbReference type="PANTHER" id="PTHR43373:SF1">
    <property type="entry name" value="NA(+)_H(+) ANTIPORTER SUBUNIT A"/>
    <property type="match status" value="1"/>
</dbReference>
<feature type="transmembrane region" description="Helical" evidence="11">
    <location>
        <begin position="929"/>
        <end position="954"/>
    </location>
</feature>
<evidence type="ECO:0000256" key="11">
    <source>
        <dbReference type="SAM" id="Phobius"/>
    </source>
</evidence>
<evidence type="ECO:0000313" key="17">
    <source>
        <dbReference type="EMBL" id="UUI65368.1"/>
    </source>
</evidence>
<feature type="transmembrane region" description="Helical" evidence="11">
    <location>
        <begin position="869"/>
        <end position="892"/>
    </location>
</feature>
<feature type="transmembrane region" description="Helical" evidence="11">
    <location>
        <begin position="203"/>
        <end position="227"/>
    </location>
</feature>
<keyword evidence="2" id="KW-0813">Transport</keyword>
<evidence type="ECO:0000256" key="9">
    <source>
        <dbReference type="RuleBase" id="RU000320"/>
    </source>
</evidence>
<dbReference type="EMBL" id="CP101989">
    <property type="protein sequence ID" value="UUI65368.1"/>
    <property type="molecule type" value="Genomic_DNA"/>
</dbReference>
<feature type="transmembrane region" description="Helical" evidence="11">
    <location>
        <begin position="586"/>
        <end position="606"/>
    </location>
</feature>
<gene>
    <name evidence="17" type="ORF">NP075_01095</name>
</gene>
<feature type="domain" description="NADH-Ubiquinone oxidoreductase (complex I) chain 5 N-terminal" evidence="13">
    <location>
        <begin position="61"/>
        <end position="108"/>
    </location>
</feature>
<feature type="region of interest" description="Disordered" evidence="10">
    <location>
        <begin position="800"/>
        <end position="851"/>
    </location>
</feature>
<protein>
    <submittedName>
        <fullName evidence="17">Na+/H+ antiporter subunit A</fullName>
    </submittedName>
</protein>
<evidence type="ECO:0000259" key="15">
    <source>
        <dbReference type="Pfam" id="PF13244"/>
    </source>
</evidence>
<dbReference type="Proteomes" id="UP001317322">
    <property type="component" value="Chromosome"/>
</dbReference>
<feature type="transmembrane region" description="Helical" evidence="11">
    <location>
        <begin position="129"/>
        <end position="150"/>
    </location>
</feature>
<evidence type="ECO:0000259" key="16">
    <source>
        <dbReference type="Pfam" id="PF20501"/>
    </source>
</evidence>
<comment type="subcellular location">
    <subcellularLocation>
        <location evidence="1">Cell membrane</location>
        <topology evidence="1">Multi-pass membrane protein</topology>
    </subcellularLocation>
    <subcellularLocation>
        <location evidence="9">Membrane</location>
        <topology evidence="9">Multi-pass membrane protein</topology>
    </subcellularLocation>
</comment>
<keyword evidence="3" id="KW-0050">Antiport</keyword>
<dbReference type="Pfam" id="PF04039">
    <property type="entry name" value="MnhB"/>
    <property type="match status" value="1"/>
</dbReference>
<dbReference type="InterPro" id="IPR042106">
    <property type="entry name" value="Nuo/plastoQ_OxRdtase_6_NuoJ"/>
</dbReference>
<feature type="transmembrane region" description="Helical" evidence="11">
    <location>
        <begin position="162"/>
        <end position="183"/>
    </location>
</feature>
<evidence type="ECO:0000256" key="6">
    <source>
        <dbReference type="ARBA" id="ARBA00022989"/>
    </source>
</evidence>
<feature type="transmembrane region" description="Helical" evidence="11">
    <location>
        <begin position="319"/>
        <end position="341"/>
    </location>
</feature>
<feature type="domain" description="MrpA C-terminal/MbhD" evidence="15">
    <location>
        <begin position="627"/>
        <end position="690"/>
    </location>
</feature>
<dbReference type="InterPro" id="IPR007182">
    <property type="entry name" value="MnhB"/>
</dbReference>
<evidence type="ECO:0000256" key="4">
    <source>
        <dbReference type="ARBA" id="ARBA00022475"/>
    </source>
</evidence>